<dbReference type="EMBL" id="CAJOBA010006496">
    <property type="protein sequence ID" value="CAF3774434.1"/>
    <property type="molecule type" value="Genomic_DNA"/>
</dbReference>
<evidence type="ECO:0000256" key="1">
    <source>
        <dbReference type="ARBA" id="ARBA00022536"/>
    </source>
</evidence>
<name>A0A815GYJ1_9BILA</name>
<dbReference type="Proteomes" id="UP000681722">
    <property type="component" value="Unassembled WGS sequence"/>
</dbReference>
<feature type="disulfide bond" evidence="3">
    <location>
        <begin position="47"/>
        <end position="64"/>
    </location>
</feature>
<dbReference type="Proteomes" id="UP000663829">
    <property type="component" value="Unassembled WGS sequence"/>
</dbReference>
<dbReference type="AlphaFoldDB" id="A0A815GYJ1"/>
<evidence type="ECO:0000313" key="10">
    <source>
        <dbReference type="Proteomes" id="UP000663829"/>
    </source>
</evidence>
<dbReference type="EMBL" id="CAJOBC010060666">
    <property type="protein sequence ID" value="CAF4208673.1"/>
    <property type="molecule type" value="Genomic_DNA"/>
</dbReference>
<evidence type="ECO:0000259" key="5">
    <source>
        <dbReference type="PROSITE" id="PS50026"/>
    </source>
</evidence>
<dbReference type="PROSITE" id="PS50026">
    <property type="entry name" value="EGF_3"/>
    <property type="match status" value="1"/>
</dbReference>
<reference evidence="7" key="1">
    <citation type="submission" date="2021-02" db="EMBL/GenBank/DDBJ databases">
        <authorList>
            <person name="Nowell W R."/>
        </authorList>
    </citation>
    <scope>NUCLEOTIDE SEQUENCE</scope>
</reference>
<dbReference type="EMBL" id="CAJNOQ010014574">
    <property type="protein sequence ID" value="CAF1344429.1"/>
    <property type="molecule type" value="Genomic_DNA"/>
</dbReference>
<dbReference type="PROSITE" id="PS01186">
    <property type="entry name" value="EGF_2"/>
    <property type="match status" value="1"/>
</dbReference>
<dbReference type="Gene3D" id="2.10.25.10">
    <property type="entry name" value="Laminin"/>
    <property type="match status" value="1"/>
</dbReference>
<comment type="caution">
    <text evidence="3">Lacks conserved residue(s) required for the propagation of feature annotation.</text>
</comment>
<evidence type="ECO:0000313" key="6">
    <source>
        <dbReference type="EMBL" id="CAF1005269.1"/>
    </source>
</evidence>
<protein>
    <recommendedName>
        <fullName evidence="5">EGF-like domain-containing protein</fullName>
    </recommendedName>
</protein>
<keyword evidence="2 3" id="KW-1015">Disulfide bond</keyword>
<dbReference type="PROSITE" id="PS51257">
    <property type="entry name" value="PROKAR_LIPOPROTEIN"/>
    <property type="match status" value="1"/>
</dbReference>
<feature type="signal peptide" evidence="4">
    <location>
        <begin position="1"/>
        <end position="20"/>
    </location>
</feature>
<dbReference type="InterPro" id="IPR000742">
    <property type="entry name" value="EGF"/>
</dbReference>
<organism evidence="7 10">
    <name type="scientific">Didymodactylos carnosus</name>
    <dbReference type="NCBI Taxonomy" id="1234261"/>
    <lineage>
        <taxon>Eukaryota</taxon>
        <taxon>Metazoa</taxon>
        <taxon>Spiralia</taxon>
        <taxon>Gnathifera</taxon>
        <taxon>Rotifera</taxon>
        <taxon>Eurotatoria</taxon>
        <taxon>Bdelloidea</taxon>
        <taxon>Philodinida</taxon>
        <taxon>Philodinidae</taxon>
        <taxon>Didymodactylos</taxon>
    </lineage>
</organism>
<comment type="caution">
    <text evidence="7">The sequence shown here is derived from an EMBL/GenBank/DDBJ whole genome shotgun (WGS) entry which is preliminary data.</text>
</comment>
<dbReference type="Proteomes" id="UP000677228">
    <property type="component" value="Unassembled WGS sequence"/>
</dbReference>
<evidence type="ECO:0000313" key="9">
    <source>
        <dbReference type="EMBL" id="CAF4208673.1"/>
    </source>
</evidence>
<dbReference type="InterPro" id="IPR024731">
    <property type="entry name" value="NELL2-like_EGF"/>
</dbReference>
<keyword evidence="4" id="KW-0732">Signal</keyword>
<dbReference type="Pfam" id="PF12947">
    <property type="entry name" value="EGF_3"/>
    <property type="match status" value="1"/>
</dbReference>
<keyword evidence="10" id="KW-1185">Reference proteome</keyword>
<dbReference type="Proteomes" id="UP000682733">
    <property type="component" value="Unassembled WGS sequence"/>
</dbReference>
<evidence type="ECO:0000313" key="7">
    <source>
        <dbReference type="EMBL" id="CAF1344429.1"/>
    </source>
</evidence>
<accession>A0A815GYJ1</accession>
<sequence length="276" mass="28989">MLRSLWYGLLLLLIVACQLAWSISESTSCQLKLQYSKNTCGSKDDPCDEHATCSYDTTTKVVNCTCEDGYVGNGTSGNCQENTIVIYRVGDGTSTLTSAGTPVFLDEYTFTGIFVKTTSLPTTVSGSNMKLVASGTATLEGLMTLSTDGRFVMLTGYNADIGSATVATSSVSRVVGRVDKNGTIDTTTTANLSGQGIRSAASTNGMDIWFAGTAGLLYTTLGSNTFTNISATVTNIRQTAIFANQLYVSTSTGSSVRIGSVGTALPTVQFHFSSLI</sequence>
<evidence type="ECO:0000256" key="3">
    <source>
        <dbReference type="PROSITE-ProRule" id="PRU00076"/>
    </source>
</evidence>
<feature type="domain" description="EGF-like" evidence="5">
    <location>
        <begin position="36"/>
        <end position="80"/>
    </location>
</feature>
<evidence type="ECO:0000313" key="8">
    <source>
        <dbReference type="EMBL" id="CAF3774434.1"/>
    </source>
</evidence>
<feature type="chain" id="PRO_5035686940" description="EGF-like domain-containing protein" evidence="4">
    <location>
        <begin position="21"/>
        <end position="276"/>
    </location>
</feature>
<keyword evidence="1 3" id="KW-0245">EGF-like domain</keyword>
<proteinExistence type="predicted"/>
<evidence type="ECO:0000256" key="2">
    <source>
        <dbReference type="ARBA" id="ARBA00023157"/>
    </source>
</evidence>
<gene>
    <name evidence="7" type="ORF">GPM918_LOCUS30597</name>
    <name evidence="6" type="ORF">OVA965_LOCUS14765</name>
    <name evidence="9" type="ORF">SRO942_LOCUS31213</name>
    <name evidence="8" type="ORF">TMI583_LOCUS14769</name>
</gene>
<evidence type="ECO:0000256" key="4">
    <source>
        <dbReference type="SAM" id="SignalP"/>
    </source>
</evidence>
<dbReference type="EMBL" id="CAJNOK010006488">
    <property type="protein sequence ID" value="CAF1005269.1"/>
    <property type="molecule type" value="Genomic_DNA"/>
</dbReference>